<protein>
    <submittedName>
        <fullName evidence="1">Uncharacterized protein</fullName>
    </submittedName>
</protein>
<proteinExistence type="predicted"/>
<dbReference type="EMBL" id="CP046509">
    <property type="protein sequence ID" value="QGU86980.1"/>
    <property type="molecule type" value="Genomic_DNA"/>
</dbReference>
<dbReference type="Proteomes" id="UP000424752">
    <property type="component" value="Chromosome"/>
</dbReference>
<dbReference type="RefSeq" id="WP_156287124.1">
    <property type="nucleotide sequence ID" value="NZ_CP046509.1"/>
</dbReference>
<evidence type="ECO:0000313" key="1">
    <source>
        <dbReference type="EMBL" id="QGU86980.1"/>
    </source>
</evidence>
<dbReference type="AlphaFoldDB" id="A0A6I6EZA5"/>
<evidence type="ECO:0000313" key="2">
    <source>
        <dbReference type="Proteomes" id="UP000424752"/>
    </source>
</evidence>
<sequence>MSYVRRNAIYEQEQEAALQKALERRSQQFREALEARDAILAAREKQAAAQSQSPLTP</sequence>
<dbReference type="KEGG" id="erwi:GN242_07020"/>
<accession>A0A6I6EZA5</accession>
<organism evidence="1 2">
    <name type="scientific">Erwinia sorbitola</name>
    <dbReference type="NCBI Taxonomy" id="2681984"/>
    <lineage>
        <taxon>Bacteria</taxon>
        <taxon>Pseudomonadati</taxon>
        <taxon>Pseudomonadota</taxon>
        <taxon>Gammaproteobacteria</taxon>
        <taxon>Enterobacterales</taxon>
        <taxon>Erwiniaceae</taxon>
        <taxon>Erwinia</taxon>
    </lineage>
</organism>
<reference evidence="1 2" key="1">
    <citation type="submission" date="2019-12" db="EMBL/GenBank/DDBJ databases">
        <title>Erwinia sp. nov., isolated from droppings of birds in the Qinghai-Tiebt plateau of China.</title>
        <authorList>
            <person name="Ge Y."/>
        </authorList>
    </citation>
    <scope>NUCLEOTIDE SEQUENCE [LARGE SCALE GENOMIC DNA]</scope>
    <source>
        <strain evidence="1 2">J780</strain>
    </source>
</reference>
<gene>
    <name evidence="1" type="ORF">GN242_07020</name>
</gene>
<name>A0A6I6EZA5_9GAMM</name>